<dbReference type="PANTHER" id="PTHR40130:SF1">
    <property type="entry name" value="SPINDLE POLE BODY-ASSOCIATED PROTEIN CUT12 DOMAIN-CONTAINING PROTEIN"/>
    <property type="match status" value="1"/>
</dbReference>
<sequence length="608" mass="63534">MEAAPLTLAHAHARSAVKELHKSNATAASEEHELAAGEFAHAAKGSNDAEALRTLQLLEQHHQKLAQILKFRSSVPTASAGPSEKVDTTSDAATSVPSPQPGSPIPAQSPSSLKTAIQQQQPPSLPTPSRAPTRDLSSSIASNLATARGIPANQQRRAQPVSPTLTAQHAGGKVSGPAKARTRATNSSNAEKAGAQSPPKLMTNTSLKDSPTAQSPTREVEKQKANTASKKIPASNDEPFQRFYSTFEGFLSRLSAPLAFAGLPLTSEESAPPAPPQELVQRQRPSQVQTAAKPDKQERASADPDVTKLFSRAALRAIREENGASTSGPFGGAESFYVVPTTGGTISYAGILSRAEQDSARNSALGLGSTSEAGDDQMDEFVDARESPQPSSPNLHRRLGSASSSRLAATGTASGIGLGVTSRRANKTMEELQLENSALKQLSDTLSRRLHMWEANAQSSSLALQQSLRAMHPNMLPQMQQSKPASLTTGTGAGVATVGATAASTAPGSDADRLREIEEQLRLTRRELEKTAHENEKLRTVVSRYRERWSKLKEGARVRREGGGTTSGAGGGSGGTTPVAGGPGTVPPGEVTAGGAAGVADKLEDVPM</sequence>
<proteinExistence type="predicted"/>
<keyword evidence="4" id="KW-1185">Reference proteome</keyword>
<name>A0A165GZZ2_XYLHT</name>
<accession>A0A165GZZ2</accession>
<dbReference type="RefSeq" id="XP_018188369.1">
    <property type="nucleotide sequence ID" value="XM_018332588.1"/>
</dbReference>
<dbReference type="OrthoDB" id="3197614at2759"/>
<dbReference type="PANTHER" id="PTHR40130">
    <property type="entry name" value="EXPRESSED PROTEIN"/>
    <property type="match status" value="1"/>
</dbReference>
<feature type="compositionally biased region" description="Basic and acidic residues" evidence="2">
    <location>
        <begin position="293"/>
        <end position="305"/>
    </location>
</feature>
<dbReference type="EMBL" id="KV407458">
    <property type="protein sequence ID" value="KZF22814.1"/>
    <property type="molecule type" value="Genomic_DNA"/>
</dbReference>
<evidence type="ECO:0000256" key="1">
    <source>
        <dbReference type="SAM" id="Coils"/>
    </source>
</evidence>
<dbReference type="Gene3D" id="1.20.58.80">
    <property type="entry name" value="Phosphotransferase system, lactose/cellobiose-type IIA subunit"/>
    <property type="match status" value="1"/>
</dbReference>
<feature type="coiled-coil region" evidence="1">
    <location>
        <begin position="422"/>
        <end position="449"/>
    </location>
</feature>
<evidence type="ECO:0000313" key="4">
    <source>
        <dbReference type="Proteomes" id="UP000076632"/>
    </source>
</evidence>
<feature type="region of interest" description="Disordered" evidence="2">
    <location>
        <begin position="266"/>
        <end position="305"/>
    </location>
</feature>
<feature type="compositionally biased region" description="Polar residues" evidence="2">
    <location>
        <begin position="202"/>
        <end position="217"/>
    </location>
</feature>
<dbReference type="InParanoid" id="A0A165GZZ2"/>
<feature type="region of interest" description="Disordered" evidence="2">
    <location>
        <begin position="383"/>
        <end position="410"/>
    </location>
</feature>
<feature type="region of interest" description="Disordered" evidence="2">
    <location>
        <begin position="75"/>
        <end position="239"/>
    </location>
</feature>
<feature type="compositionally biased region" description="Gly residues" evidence="2">
    <location>
        <begin position="563"/>
        <end position="575"/>
    </location>
</feature>
<dbReference type="OMA" id="FQHENPP"/>
<feature type="compositionally biased region" description="Low complexity" evidence="2">
    <location>
        <begin position="587"/>
        <end position="600"/>
    </location>
</feature>
<gene>
    <name evidence="3" type="ORF">L228DRAFT_247202</name>
</gene>
<evidence type="ECO:0000313" key="3">
    <source>
        <dbReference type="EMBL" id="KZF22814.1"/>
    </source>
</evidence>
<protein>
    <submittedName>
        <fullName evidence="3">Uncharacterized protein</fullName>
    </submittedName>
</protein>
<dbReference type="GeneID" id="28897725"/>
<feature type="compositionally biased region" description="Polar residues" evidence="2">
    <location>
        <begin position="106"/>
        <end position="117"/>
    </location>
</feature>
<dbReference type="SUPFAM" id="SSF140361">
    <property type="entry name" value="MIT domain-like"/>
    <property type="match status" value="1"/>
</dbReference>
<feature type="coiled-coil region" evidence="1">
    <location>
        <begin position="511"/>
        <end position="548"/>
    </location>
</feature>
<feature type="compositionally biased region" description="Low complexity" evidence="2">
    <location>
        <begin position="400"/>
        <end position="410"/>
    </location>
</feature>
<feature type="compositionally biased region" description="Polar residues" evidence="2">
    <location>
        <begin position="135"/>
        <end position="145"/>
    </location>
</feature>
<evidence type="ECO:0000256" key="2">
    <source>
        <dbReference type="SAM" id="MobiDB-lite"/>
    </source>
</evidence>
<feature type="region of interest" description="Disordered" evidence="2">
    <location>
        <begin position="555"/>
        <end position="608"/>
    </location>
</feature>
<keyword evidence="1" id="KW-0175">Coiled coil</keyword>
<reference evidence="3 4" key="1">
    <citation type="journal article" date="2016" name="Fungal Biol.">
        <title>The genome of Xylona heveae provides a window into fungal endophytism.</title>
        <authorList>
            <person name="Gazis R."/>
            <person name="Kuo A."/>
            <person name="Riley R."/>
            <person name="LaButti K."/>
            <person name="Lipzen A."/>
            <person name="Lin J."/>
            <person name="Amirebrahimi M."/>
            <person name="Hesse C.N."/>
            <person name="Spatafora J.W."/>
            <person name="Henrissat B."/>
            <person name="Hainaut M."/>
            <person name="Grigoriev I.V."/>
            <person name="Hibbett D.S."/>
        </authorList>
    </citation>
    <scope>NUCLEOTIDE SEQUENCE [LARGE SCALE GENOMIC DNA]</scope>
    <source>
        <strain evidence="3 4">TC161</strain>
    </source>
</reference>
<dbReference type="Proteomes" id="UP000076632">
    <property type="component" value="Unassembled WGS sequence"/>
</dbReference>
<dbReference type="AlphaFoldDB" id="A0A165GZZ2"/>
<feature type="compositionally biased region" description="Polar residues" evidence="2">
    <location>
        <begin position="152"/>
        <end position="167"/>
    </location>
</feature>
<organism evidence="3 4">
    <name type="scientific">Xylona heveae (strain CBS 132557 / TC161)</name>
    <dbReference type="NCBI Taxonomy" id="1328760"/>
    <lineage>
        <taxon>Eukaryota</taxon>
        <taxon>Fungi</taxon>
        <taxon>Dikarya</taxon>
        <taxon>Ascomycota</taxon>
        <taxon>Pezizomycotina</taxon>
        <taxon>Xylonomycetes</taxon>
        <taxon>Xylonales</taxon>
        <taxon>Xylonaceae</taxon>
        <taxon>Xylona</taxon>
    </lineage>
</organism>
<dbReference type="STRING" id="1328760.A0A165GZZ2"/>